<keyword evidence="2" id="KW-0720">Serine protease</keyword>
<dbReference type="SUPFAM" id="SSF53474">
    <property type="entry name" value="alpha/beta-Hydrolases"/>
    <property type="match status" value="1"/>
</dbReference>
<dbReference type="SUPFAM" id="SSF82171">
    <property type="entry name" value="DPP6 N-terminal domain-like"/>
    <property type="match status" value="1"/>
</dbReference>
<accession>A0ABP3QQN6</accession>
<proteinExistence type="predicted"/>
<dbReference type="PANTHER" id="PTHR42776">
    <property type="entry name" value="SERINE PEPTIDASE S9 FAMILY MEMBER"/>
    <property type="match status" value="1"/>
</dbReference>
<name>A0ABP3QQN6_9BACI</name>
<evidence type="ECO:0000256" key="3">
    <source>
        <dbReference type="SAM" id="MobiDB-lite"/>
    </source>
</evidence>
<dbReference type="InterPro" id="IPR029058">
    <property type="entry name" value="AB_hydrolase_fold"/>
</dbReference>
<dbReference type="Proteomes" id="UP001500866">
    <property type="component" value="Unassembled WGS sequence"/>
</dbReference>
<dbReference type="InterPro" id="IPR011659">
    <property type="entry name" value="WD40"/>
</dbReference>
<reference evidence="6" key="1">
    <citation type="journal article" date="2019" name="Int. J. Syst. Evol. Microbiol.">
        <title>The Global Catalogue of Microorganisms (GCM) 10K type strain sequencing project: providing services to taxonomists for standard genome sequencing and annotation.</title>
        <authorList>
            <consortium name="The Broad Institute Genomics Platform"/>
            <consortium name="The Broad Institute Genome Sequencing Center for Infectious Disease"/>
            <person name="Wu L."/>
            <person name="Ma J."/>
        </authorList>
    </citation>
    <scope>NUCLEOTIDE SEQUENCE [LARGE SCALE GENOMIC DNA]</scope>
    <source>
        <strain evidence="6">JCM 15395</strain>
    </source>
</reference>
<dbReference type="Gene3D" id="2.120.10.30">
    <property type="entry name" value="TolB, C-terminal domain"/>
    <property type="match status" value="2"/>
</dbReference>
<keyword evidence="1" id="KW-0378">Hydrolase</keyword>
<dbReference type="InterPro" id="IPR001375">
    <property type="entry name" value="Peptidase_S9_cat"/>
</dbReference>
<protein>
    <submittedName>
        <fullName evidence="5">S9 family peptidase</fullName>
    </submittedName>
</protein>
<evidence type="ECO:0000256" key="1">
    <source>
        <dbReference type="ARBA" id="ARBA00022801"/>
    </source>
</evidence>
<dbReference type="Pfam" id="PF00326">
    <property type="entry name" value="Peptidase_S9"/>
    <property type="match status" value="1"/>
</dbReference>
<evidence type="ECO:0000256" key="2">
    <source>
        <dbReference type="ARBA" id="ARBA00022825"/>
    </source>
</evidence>
<evidence type="ECO:0000313" key="6">
    <source>
        <dbReference type="Proteomes" id="UP001500866"/>
    </source>
</evidence>
<dbReference type="InterPro" id="IPR011042">
    <property type="entry name" value="6-blade_b-propeller_TolB-like"/>
</dbReference>
<dbReference type="PANTHER" id="PTHR42776:SF27">
    <property type="entry name" value="DIPEPTIDYL PEPTIDASE FAMILY MEMBER 6"/>
    <property type="match status" value="1"/>
</dbReference>
<keyword evidence="2" id="KW-0645">Protease</keyword>
<dbReference type="EMBL" id="BAAADS010000006">
    <property type="protein sequence ID" value="GAA0595608.1"/>
    <property type="molecule type" value="Genomic_DNA"/>
</dbReference>
<organism evidence="5 6">
    <name type="scientific">Virgibacillus siamensis</name>
    <dbReference type="NCBI Taxonomy" id="480071"/>
    <lineage>
        <taxon>Bacteria</taxon>
        <taxon>Bacillati</taxon>
        <taxon>Bacillota</taxon>
        <taxon>Bacilli</taxon>
        <taxon>Bacillales</taxon>
        <taxon>Bacillaceae</taxon>
        <taxon>Virgibacillus</taxon>
    </lineage>
</organism>
<dbReference type="Gene3D" id="3.40.50.1820">
    <property type="entry name" value="alpha/beta hydrolase"/>
    <property type="match status" value="1"/>
</dbReference>
<feature type="domain" description="Peptidase S9 prolyl oligopeptidase catalytic" evidence="4">
    <location>
        <begin position="458"/>
        <end position="668"/>
    </location>
</feature>
<feature type="compositionally biased region" description="Basic and acidic residues" evidence="3">
    <location>
        <begin position="143"/>
        <end position="157"/>
    </location>
</feature>
<keyword evidence="6" id="KW-1185">Reference proteome</keyword>
<comment type="caution">
    <text evidence="5">The sequence shown here is derived from an EMBL/GenBank/DDBJ whole genome shotgun (WGS) entry which is preliminary data.</text>
</comment>
<dbReference type="Pfam" id="PF07676">
    <property type="entry name" value="PD40"/>
    <property type="match status" value="1"/>
</dbReference>
<sequence length="668" mass="75903">MSNETKRALTAEDLKNVEVFSDPQFIQDGSGYTFVSTIVNGKNEYESHIFFQSLHKSEPAQWTFSESKNSNLHISPDGSRAVFQSDRSGIPQLYLLQLNGGEAKQLTAFKNGATSPVWSSDGSEIFFQASLEENDDVTNQRELTNDEQKKEQEEKSKKPLVVNHLKHKSDARGFRDKKRAQIVSFQLKEKTFEQLTIADTDHHLEDVSPDGKTILFSANLNDNEDYELTSDLFLLNLTTMEQVQLTNGMGAYGNAQFSPDGDKIACFGHEYSHQGATINELYLFNIQSQEWTCLSNHWDMQLGDTMIGDTRMGQSTKGPVWSGDGKHIFFLGTDYGATGLYQANQAEELQVLYKNDNHVFGFSYNASDGKFILGISTPTNPCNFYLLDRDPELQRLTNGNEDLLRKVALSEPETLTYRAKDGWEIQGWILKPYGFEEDKKYPLLLEIHGGPHAMYGQTFFHELQLLAAQGYVVLYTNPRGSDGYGQAFVDACRGDYGGKDYTDLMAAVDFVLANYDYIDEGRLGVTGGSYGGFMTNWIVGHSNRFKAAVTQRCISNWLSFYGVSDIGYFFTKWELGKNLLEDPAKLWEFSPLKYAENIETPLLIVHGEQDLRCPIEQSEQLFMTLKHLRKEVEFVRFPDANHELSRSGDPDMRLERLNHITRWFKTYL</sequence>
<feature type="region of interest" description="Disordered" evidence="3">
    <location>
        <begin position="136"/>
        <end position="157"/>
    </location>
</feature>
<evidence type="ECO:0000259" key="4">
    <source>
        <dbReference type="Pfam" id="PF00326"/>
    </source>
</evidence>
<gene>
    <name evidence="5" type="ORF">GCM10009001_09650</name>
</gene>
<evidence type="ECO:0000313" key="5">
    <source>
        <dbReference type="EMBL" id="GAA0595608.1"/>
    </source>
</evidence>
<dbReference type="RefSeq" id="WP_343810787.1">
    <property type="nucleotide sequence ID" value="NZ_BAAADS010000006.1"/>
</dbReference>